<organism evidence="2 3">
    <name type="scientific">Nitzschia inconspicua</name>
    <dbReference type="NCBI Taxonomy" id="303405"/>
    <lineage>
        <taxon>Eukaryota</taxon>
        <taxon>Sar</taxon>
        <taxon>Stramenopiles</taxon>
        <taxon>Ochrophyta</taxon>
        <taxon>Bacillariophyta</taxon>
        <taxon>Bacillariophyceae</taxon>
        <taxon>Bacillariophycidae</taxon>
        <taxon>Bacillariales</taxon>
        <taxon>Bacillariaceae</taxon>
        <taxon>Nitzschia</taxon>
    </lineage>
</organism>
<reference evidence="2" key="2">
    <citation type="submission" date="2021-04" db="EMBL/GenBank/DDBJ databases">
        <authorList>
            <person name="Podell S."/>
        </authorList>
    </citation>
    <scope>NUCLEOTIDE SEQUENCE</scope>
    <source>
        <strain evidence="2">Hildebrandi</strain>
    </source>
</reference>
<dbReference type="AlphaFoldDB" id="A0A9K3KAD9"/>
<sequence length="567" mass="64187">MDADFDDNSMANNDGLGVHPHHFNSAEAQICEAQAQQQPTRPNVGTHMLNNQRRRQERNMYLAVRPPPPPTANLLHLHSAVRSIQHGTRKDNTKKAYDRKTQEYREFVHCKFSFQDPYRREVVEHEKVYSFMFYCCFRENKVGKKAPKKPKNAPVFDEQEYDQVLARFHNQPRDGPRLEPKHGLKASAIEQYKCAIKQLHQLQQDEQRNTIPWEQIWTLKCTELHNSYHSRSFAAVARLAMGMMSDMWELGNIKGRSPSDWVGKLGQIYSSGLCQPEKGDFGEVLASLYFLLCGDILRHRCDDDLKTFSVDLDLCFDLLMNGGNTDATNTPAAKRPRKDKQSSKTSVTLSCIQFCHNYLHSYETNWSTLGDQQFLRQLYASGTGFFTFAGCPTIDAVFALCIRNGTSEKYIPCLLSIKSHNYFSHDMAQELCHEMKVQAENSNLQALCIVVVFGSSVQSKNDDSTFSSDTYSLLESGETVAVVLRIPVDDVFGISSMNQQLTSNADLMEVYGSHSFIRAHTGKSKSPALDPKVALRAPSFGSNMTPAESLLDTLSEQLRQSPPYNCE</sequence>
<evidence type="ECO:0000313" key="3">
    <source>
        <dbReference type="Proteomes" id="UP000693970"/>
    </source>
</evidence>
<protein>
    <submittedName>
        <fullName evidence="2">Uncharacterized protein</fullName>
    </submittedName>
</protein>
<dbReference type="OrthoDB" id="54010at2759"/>
<name>A0A9K3KAD9_9STRA</name>
<dbReference type="EMBL" id="JAGRRH010000029">
    <property type="protein sequence ID" value="KAG7339878.1"/>
    <property type="molecule type" value="Genomic_DNA"/>
</dbReference>
<evidence type="ECO:0000256" key="1">
    <source>
        <dbReference type="SAM" id="MobiDB-lite"/>
    </source>
</evidence>
<feature type="region of interest" description="Disordered" evidence="1">
    <location>
        <begin position="1"/>
        <end position="21"/>
    </location>
</feature>
<proteinExistence type="predicted"/>
<gene>
    <name evidence="2" type="ORF">IV203_024928</name>
</gene>
<evidence type="ECO:0000313" key="2">
    <source>
        <dbReference type="EMBL" id="KAG7339878.1"/>
    </source>
</evidence>
<keyword evidence="3" id="KW-1185">Reference proteome</keyword>
<accession>A0A9K3KAD9</accession>
<comment type="caution">
    <text evidence="2">The sequence shown here is derived from an EMBL/GenBank/DDBJ whole genome shotgun (WGS) entry which is preliminary data.</text>
</comment>
<reference evidence="2" key="1">
    <citation type="journal article" date="2021" name="Sci. Rep.">
        <title>Diploid genomic architecture of Nitzschia inconspicua, an elite biomass production diatom.</title>
        <authorList>
            <person name="Oliver A."/>
            <person name="Podell S."/>
            <person name="Pinowska A."/>
            <person name="Traller J.C."/>
            <person name="Smith S.R."/>
            <person name="McClure R."/>
            <person name="Beliaev A."/>
            <person name="Bohutskyi P."/>
            <person name="Hill E.A."/>
            <person name="Rabines A."/>
            <person name="Zheng H."/>
            <person name="Allen L.Z."/>
            <person name="Kuo A."/>
            <person name="Grigoriev I.V."/>
            <person name="Allen A.E."/>
            <person name="Hazlebeck D."/>
            <person name="Allen E.E."/>
        </authorList>
    </citation>
    <scope>NUCLEOTIDE SEQUENCE</scope>
    <source>
        <strain evidence="2">Hildebrandi</strain>
    </source>
</reference>
<dbReference type="Proteomes" id="UP000693970">
    <property type="component" value="Unassembled WGS sequence"/>
</dbReference>